<reference evidence="2" key="1">
    <citation type="journal article" date="2014" name="Science">
        <title>The coffee genome provides insight into the convergent evolution of caffeine biosynthesis.</title>
        <authorList>
            <person name="Denoeud F."/>
            <person name="Carretero-Paulet L."/>
            <person name="Dereeper A."/>
            <person name="Droc G."/>
            <person name="Guyot R."/>
            <person name="Pietrella M."/>
            <person name="Zheng C."/>
            <person name="Alberti A."/>
            <person name="Anthony F."/>
            <person name="Aprea G."/>
            <person name="Aury J.M."/>
            <person name="Bento P."/>
            <person name="Bernard M."/>
            <person name="Bocs S."/>
            <person name="Campa C."/>
            <person name="Cenci A."/>
            <person name="Combes M.C."/>
            <person name="Crouzillat D."/>
            <person name="Da Silva C."/>
            <person name="Daddiego L."/>
            <person name="De Bellis F."/>
            <person name="Dussert S."/>
            <person name="Garsmeur O."/>
            <person name="Gayraud T."/>
            <person name="Guignon V."/>
            <person name="Jahn K."/>
            <person name="Jamilloux V."/>
            <person name="Joet T."/>
            <person name="Labadie K."/>
            <person name="Lan T."/>
            <person name="Leclercq J."/>
            <person name="Lepelley M."/>
            <person name="Leroy T."/>
            <person name="Li L.T."/>
            <person name="Librado P."/>
            <person name="Lopez L."/>
            <person name="Munoz A."/>
            <person name="Noel B."/>
            <person name="Pallavicini A."/>
            <person name="Perrotta G."/>
            <person name="Poncet V."/>
            <person name="Pot D."/>
            <person name="Priyono X."/>
            <person name="Rigoreau M."/>
            <person name="Rouard M."/>
            <person name="Rozas J."/>
            <person name="Tranchant-Dubreuil C."/>
            <person name="VanBuren R."/>
            <person name="Zhang Q."/>
            <person name="Andrade A.C."/>
            <person name="Argout X."/>
            <person name="Bertrand B."/>
            <person name="de Kochko A."/>
            <person name="Graziosi G."/>
            <person name="Henry R.J."/>
            <person name="Jayarama X."/>
            <person name="Ming R."/>
            <person name="Nagai C."/>
            <person name="Rounsley S."/>
            <person name="Sankoff D."/>
            <person name="Giuliano G."/>
            <person name="Albert V.A."/>
            <person name="Wincker P."/>
            <person name="Lashermes P."/>
        </authorList>
    </citation>
    <scope>NUCLEOTIDE SEQUENCE [LARGE SCALE GENOMIC DNA]</scope>
    <source>
        <strain evidence="2">cv. DH200-94</strain>
    </source>
</reference>
<sequence>MTVAVPDKRQFVTFMSWSEIFRLNFGTITDQIVENANFCFFVWVNSLWQTVFINRIVFQFWARWTYCFEAYILGNRWFYT</sequence>
<evidence type="ECO:0000313" key="2">
    <source>
        <dbReference type="Proteomes" id="UP000295252"/>
    </source>
</evidence>
<protein>
    <submittedName>
        <fullName evidence="1">Uncharacterized protein</fullName>
    </submittedName>
</protein>
<gene>
    <name evidence="1" type="ORF">GSCOC_T00022999001</name>
</gene>
<dbReference type="EMBL" id="HG739104">
    <property type="protein sequence ID" value="CDP06265.1"/>
    <property type="molecule type" value="Genomic_DNA"/>
</dbReference>
<proteinExistence type="predicted"/>
<dbReference type="InParanoid" id="A0A068UCJ6"/>
<name>A0A068UCJ6_COFCA</name>
<dbReference type="Proteomes" id="UP000295252">
    <property type="component" value="Chromosome VIII"/>
</dbReference>
<evidence type="ECO:0000313" key="1">
    <source>
        <dbReference type="EMBL" id="CDP06265.1"/>
    </source>
</evidence>
<keyword evidence="2" id="KW-1185">Reference proteome</keyword>
<accession>A0A068UCJ6</accession>
<dbReference type="AlphaFoldDB" id="A0A068UCJ6"/>
<organism evidence="1 2">
    <name type="scientific">Coffea canephora</name>
    <name type="common">Robusta coffee</name>
    <dbReference type="NCBI Taxonomy" id="49390"/>
    <lineage>
        <taxon>Eukaryota</taxon>
        <taxon>Viridiplantae</taxon>
        <taxon>Streptophyta</taxon>
        <taxon>Embryophyta</taxon>
        <taxon>Tracheophyta</taxon>
        <taxon>Spermatophyta</taxon>
        <taxon>Magnoliopsida</taxon>
        <taxon>eudicotyledons</taxon>
        <taxon>Gunneridae</taxon>
        <taxon>Pentapetalae</taxon>
        <taxon>asterids</taxon>
        <taxon>lamiids</taxon>
        <taxon>Gentianales</taxon>
        <taxon>Rubiaceae</taxon>
        <taxon>Ixoroideae</taxon>
        <taxon>Gardenieae complex</taxon>
        <taxon>Bertiereae - Coffeeae clade</taxon>
        <taxon>Coffeeae</taxon>
        <taxon>Coffea</taxon>
    </lineage>
</organism>
<dbReference type="Gramene" id="CDP06265">
    <property type="protein sequence ID" value="CDP06265"/>
    <property type="gene ID" value="GSCOC_T00022999001"/>
</dbReference>